<dbReference type="AlphaFoldDB" id="A0A2A9D196"/>
<dbReference type="EMBL" id="PDJD01000001">
    <property type="protein sequence ID" value="PFG20035.1"/>
    <property type="molecule type" value="Genomic_DNA"/>
</dbReference>
<dbReference type="RefSeq" id="WP_098469075.1">
    <property type="nucleotide sequence ID" value="NZ_PDJD01000001.1"/>
</dbReference>
<organism evidence="2 3">
    <name type="scientific">Serinibacter salmoneus</name>
    <dbReference type="NCBI Taxonomy" id="556530"/>
    <lineage>
        <taxon>Bacteria</taxon>
        <taxon>Bacillati</taxon>
        <taxon>Actinomycetota</taxon>
        <taxon>Actinomycetes</taxon>
        <taxon>Micrococcales</taxon>
        <taxon>Beutenbergiaceae</taxon>
        <taxon>Serinibacter</taxon>
    </lineage>
</organism>
<dbReference type="Pfam" id="PF02452">
    <property type="entry name" value="PemK_toxin"/>
    <property type="match status" value="1"/>
</dbReference>
<sequence>MSLKSLLGALARTVLHRPTSTTRSGTGAKPGPRGGTRSSGSAVAVGTITEYDLRRRGRPTLDYAPHPDGQADPGEVVWGWVPYEDDPSQGKDRPVLIVGRSKHDLVGLQLTSKDHGHRRGIEEDRYGRVWLDVGTGGWDRQGRDSEVRIDRLLLVPESAVRREGSQVSKKVFLSVVNALAGHFGWG</sequence>
<evidence type="ECO:0000256" key="1">
    <source>
        <dbReference type="SAM" id="MobiDB-lite"/>
    </source>
</evidence>
<protein>
    <submittedName>
        <fullName evidence="2">PemK-like, MazF-like toxin of type II toxin-antitoxin system</fullName>
    </submittedName>
</protein>
<dbReference type="InterPro" id="IPR003477">
    <property type="entry name" value="PemK-like"/>
</dbReference>
<dbReference type="GO" id="GO:0003677">
    <property type="term" value="F:DNA binding"/>
    <property type="evidence" value="ECO:0007669"/>
    <property type="project" value="InterPro"/>
</dbReference>
<feature type="region of interest" description="Disordered" evidence="1">
    <location>
        <begin position="13"/>
        <end position="42"/>
    </location>
</feature>
<name>A0A2A9D196_9MICO</name>
<dbReference type="Proteomes" id="UP000224915">
    <property type="component" value="Unassembled WGS sequence"/>
</dbReference>
<accession>A0A2A9D196</accession>
<comment type="caution">
    <text evidence="2">The sequence shown here is derived from an EMBL/GenBank/DDBJ whole genome shotgun (WGS) entry which is preliminary data.</text>
</comment>
<proteinExistence type="predicted"/>
<reference evidence="2 3" key="1">
    <citation type="submission" date="2017-10" db="EMBL/GenBank/DDBJ databases">
        <title>Sequencing the genomes of 1000 actinobacteria strains.</title>
        <authorList>
            <person name="Klenk H.-P."/>
        </authorList>
    </citation>
    <scope>NUCLEOTIDE SEQUENCE [LARGE SCALE GENOMIC DNA]</scope>
    <source>
        <strain evidence="2 3">DSM 21801</strain>
    </source>
</reference>
<gene>
    <name evidence="2" type="ORF">ATL40_1618</name>
</gene>
<keyword evidence="3" id="KW-1185">Reference proteome</keyword>
<evidence type="ECO:0000313" key="2">
    <source>
        <dbReference type="EMBL" id="PFG20035.1"/>
    </source>
</evidence>
<evidence type="ECO:0000313" key="3">
    <source>
        <dbReference type="Proteomes" id="UP000224915"/>
    </source>
</evidence>
<dbReference type="OrthoDB" id="5184628at2"/>
<dbReference type="SUPFAM" id="SSF50118">
    <property type="entry name" value="Cell growth inhibitor/plasmid maintenance toxic component"/>
    <property type="match status" value="1"/>
</dbReference>